<accession>A0A7Y7ITD7</accession>
<dbReference type="InterPro" id="IPR003477">
    <property type="entry name" value="PemK-like"/>
</dbReference>
<evidence type="ECO:0000313" key="2">
    <source>
        <dbReference type="Proteomes" id="UP000534870"/>
    </source>
</evidence>
<comment type="caution">
    <text evidence="1">The sequence shown here is derived from an EMBL/GenBank/DDBJ whole genome shotgun (WGS) entry which is preliminary data.</text>
</comment>
<dbReference type="RefSeq" id="WP_176638801.1">
    <property type="nucleotide sequence ID" value="NZ_JABXXP010000012.1"/>
</dbReference>
<dbReference type="AlphaFoldDB" id="A0A7Y7ITD7"/>
<organism evidence="1 2">
    <name type="scientific">Nguyenibacter vanlangensis</name>
    <dbReference type="NCBI Taxonomy" id="1216886"/>
    <lineage>
        <taxon>Bacteria</taxon>
        <taxon>Pseudomonadati</taxon>
        <taxon>Pseudomonadota</taxon>
        <taxon>Alphaproteobacteria</taxon>
        <taxon>Acetobacterales</taxon>
        <taxon>Acetobacteraceae</taxon>
        <taxon>Nguyenibacter</taxon>
    </lineage>
</organism>
<dbReference type="Pfam" id="PF02452">
    <property type="entry name" value="PemK_toxin"/>
    <property type="match status" value="1"/>
</dbReference>
<proteinExistence type="predicted"/>
<reference evidence="1 2" key="1">
    <citation type="submission" date="2020-06" db="EMBL/GenBank/DDBJ databases">
        <title>Description of novel acetic acid bacteria.</title>
        <authorList>
            <person name="Sombolestani A."/>
        </authorList>
    </citation>
    <scope>NUCLEOTIDE SEQUENCE [LARGE SCALE GENOMIC DNA]</scope>
    <source>
        <strain evidence="1 2">LMG 31431</strain>
    </source>
</reference>
<name>A0A7Y7ITD7_9PROT</name>
<dbReference type="Gene3D" id="2.30.30.110">
    <property type="match status" value="1"/>
</dbReference>
<dbReference type="EMBL" id="JABXXP010000012">
    <property type="protein sequence ID" value="NVN10009.1"/>
    <property type="molecule type" value="Genomic_DNA"/>
</dbReference>
<dbReference type="InterPro" id="IPR011067">
    <property type="entry name" value="Plasmid_toxin/cell-grow_inhib"/>
</dbReference>
<gene>
    <name evidence="1" type="ORF">HUK84_02395</name>
</gene>
<dbReference type="GO" id="GO:0003677">
    <property type="term" value="F:DNA binding"/>
    <property type="evidence" value="ECO:0007669"/>
    <property type="project" value="InterPro"/>
</dbReference>
<dbReference type="Proteomes" id="UP000534870">
    <property type="component" value="Unassembled WGS sequence"/>
</dbReference>
<dbReference type="SUPFAM" id="SSF50118">
    <property type="entry name" value="Cell growth inhibitor/plasmid maintenance toxic component"/>
    <property type="match status" value="1"/>
</dbReference>
<protein>
    <submittedName>
        <fullName evidence="1">Type II toxin-antitoxin system PemK/MazF family toxin</fullName>
    </submittedName>
</protein>
<sequence>MRRRHRCLTPDIIWLEFPPQAGHEQAGRRPAVVLSPATAERYPAIIIAPGLLRRR</sequence>
<evidence type="ECO:0000313" key="1">
    <source>
        <dbReference type="EMBL" id="NVN10009.1"/>
    </source>
</evidence>